<dbReference type="AlphaFoldDB" id="A0A4R0XR12"/>
<sequence length="383" mass="42762">MKNKKIKLINITVLSMFAVATATTGVISQSNKEVKKSALVLNNLNTAIIYKNTNIEDLNLYNTHVNSIVNTTNVKPIIDLRMSIHNKRYDIQELSKLLLSKNKNLITMLGFDEKEVELDQTSFKNIIKIENKKMIVALKTKTGFEFSDGTITKEFEFSFKGLQKISRRAIIVRNPFFETKITGVNGKAIFKIPTPSISTIVNVELNGKAVPKAKMEIEDLKNKDVITLIIKSNNSQNIIEQDGKPVKQARFTYVVSGLGKEIVVENPFKESKFNGQNKKGHILKINGIQHASIKFAINGKDIDRKELKNLSNGDEITAKVEPDKTFAIHGQNNFSIIVNGLTKEDTSGAKSISGEVMVYTFIGIASTLLFVIITLLFARGRNK</sequence>
<organism evidence="3 4">
    <name type="scientific">Mycoplasma marinum</name>
    <dbReference type="NCBI Taxonomy" id="1937190"/>
    <lineage>
        <taxon>Bacteria</taxon>
        <taxon>Bacillati</taxon>
        <taxon>Mycoplasmatota</taxon>
        <taxon>Mollicutes</taxon>
        <taxon>Mycoplasmataceae</taxon>
        <taxon>Mycoplasma</taxon>
    </lineage>
</organism>
<protein>
    <submittedName>
        <fullName evidence="3">Uncharacterized protein</fullName>
    </submittedName>
</protein>
<proteinExistence type="predicted"/>
<feature type="signal peptide" evidence="2">
    <location>
        <begin position="1"/>
        <end position="22"/>
    </location>
</feature>
<name>A0A4R0XR12_9MOLU</name>
<reference evidence="3 4" key="1">
    <citation type="submission" date="2018-02" db="EMBL/GenBank/DDBJ databases">
        <title>Mycoplasma marinum and Mycoplasma todarodis sp. nov., moderately halophilic and psychrotolerant mycoplasmas isolated from cephalopods.</title>
        <authorList>
            <person name="Viver T."/>
        </authorList>
    </citation>
    <scope>NUCLEOTIDE SEQUENCE [LARGE SCALE GENOMIC DNA]</scope>
    <source>
        <strain evidence="3 4">PE</strain>
    </source>
</reference>
<gene>
    <name evidence="3" type="ORF">C4B24_03770</name>
</gene>
<evidence type="ECO:0000313" key="4">
    <source>
        <dbReference type="Proteomes" id="UP000294192"/>
    </source>
</evidence>
<dbReference type="EMBL" id="PSZO01000020">
    <property type="protein sequence ID" value="TCG10820.1"/>
    <property type="molecule type" value="Genomic_DNA"/>
</dbReference>
<keyword evidence="1" id="KW-1133">Transmembrane helix</keyword>
<accession>A0A4R0XR12</accession>
<comment type="caution">
    <text evidence="3">The sequence shown here is derived from an EMBL/GenBank/DDBJ whole genome shotgun (WGS) entry which is preliminary data.</text>
</comment>
<keyword evidence="2" id="KW-0732">Signal</keyword>
<keyword evidence="4" id="KW-1185">Reference proteome</keyword>
<dbReference type="Proteomes" id="UP000294192">
    <property type="component" value="Unassembled WGS sequence"/>
</dbReference>
<evidence type="ECO:0000313" key="3">
    <source>
        <dbReference type="EMBL" id="TCG10820.1"/>
    </source>
</evidence>
<evidence type="ECO:0000256" key="1">
    <source>
        <dbReference type="SAM" id="Phobius"/>
    </source>
</evidence>
<feature type="chain" id="PRO_5020792779" evidence="2">
    <location>
        <begin position="23"/>
        <end position="383"/>
    </location>
</feature>
<evidence type="ECO:0000256" key="2">
    <source>
        <dbReference type="SAM" id="SignalP"/>
    </source>
</evidence>
<dbReference type="RefSeq" id="WP_131599431.1">
    <property type="nucleotide sequence ID" value="NZ_CBDBYK010000009.1"/>
</dbReference>
<keyword evidence="1" id="KW-0472">Membrane</keyword>
<keyword evidence="1" id="KW-0812">Transmembrane</keyword>
<feature type="transmembrane region" description="Helical" evidence="1">
    <location>
        <begin position="356"/>
        <end position="378"/>
    </location>
</feature>